<protein>
    <submittedName>
        <fullName evidence="1">Uncharacterized protein</fullName>
    </submittedName>
</protein>
<feature type="non-terminal residue" evidence="1">
    <location>
        <position position="1"/>
    </location>
</feature>
<evidence type="ECO:0000313" key="1">
    <source>
        <dbReference type="EMBL" id="KAI5075770.1"/>
    </source>
</evidence>
<dbReference type="EMBL" id="JABFUD020000009">
    <property type="protein sequence ID" value="KAI5075770.1"/>
    <property type="molecule type" value="Genomic_DNA"/>
</dbReference>
<comment type="caution">
    <text evidence="1">The sequence shown here is derived from an EMBL/GenBank/DDBJ whole genome shotgun (WGS) entry which is preliminary data.</text>
</comment>
<dbReference type="AlphaFoldDB" id="A0A9D4UXS4"/>
<sequence>HIRANGFSPAQAGNAGTPNLIHVIEDPTLQWGVDALCFFLSEAQYEEIVNRDLLATIPPVTTLCLFYVHPKFLGRIHFCRVLLASPNFTHLLVTVLGGRHDLSIKMDTQEA</sequence>
<reference evidence="1" key="1">
    <citation type="submission" date="2021-01" db="EMBL/GenBank/DDBJ databases">
        <title>Adiantum capillus-veneris genome.</title>
        <authorList>
            <person name="Fang Y."/>
            <person name="Liao Q."/>
        </authorList>
    </citation>
    <scope>NUCLEOTIDE SEQUENCE</scope>
    <source>
        <strain evidence="1">H3</strain>
        <tissue evidence="1">Leaf</tissue>
    </source>
</reference>
<dbReference type="Proteomes" id="UP000886520">
    <property type="component" value="Chromosome 9"/>
</dbReference>
<accession>A0A9D4UXS4</accession>
<name>A0A9D4UXS4_ADICA</name>
<keyword evidence="2" id="KW-1185">Reference proteome</keyword>
<gene>
    <name evidence="1" type="ORF">GOP47_0009846</name>
</gene>
<organism evidence="1 2">
    <name type="scientific">Adiantum capillus-veneris</name>
    <name type="common">Maidenhair fern</name>
    <dbReference type="NCBI Taxonomy" id="13818"/>
    <lineage>
        <taxon>Eukaryota</taxon>
        <taxon>Viridiplantae</taxon>
        <taxon>Streptophyta</taxon>
        <taxon>Embryophyta</taxon>
        <taxon>Tracheophyta</taxon>
        <taxon>Polypodiopsida</taxon>
        <taxon>Polypodiidae</taxon>
        <taxon>Polypodiales</taxon>
        <taxon>Pteridineae</taxon>
        <taxon>Pteridaceae</taxon>
        <taxon>Vittarioideae</taxon>
        <taxon>Adiantum</taxon>
    </lineage>
</organism>
<evidence type="ECO:0000313" key="2">
    <source>
        <dbReference type="Proteomes" id="UP000886520"/>
    </source>
</evidence>
<proteinExistence type="predicted"/>